<proteinExistence type="inferred from homology"/>
<dbReference type="Gene3D" id="3.40.50.720">
    <property type="entry name" value="NAD(P)-binding Rossmann-like Domain"/>
    <property type="match status" value="1"/>
</dbReference>
<dbReference type="CDD" id="cd05233">
    <property type="entry name" value="SDR_c"/>
    <property type="match status" value="1"/>
</dbReference>
<reference evidence="3 4" key="1">
    <citation type="submission" date="2016-10" db="EMBL/GenBank/DDBJ databases">
        <authorList>
            <person name="de Groot N.N."/>
        </authorList>
    </citation>
    <scope>NUCLEOTIDE SEQUENCE [LARGE SCALE GENOMIC DNA]</scope>
    <source>
        <strain evidence="3 4">DSM 12992</strain>
    </source>
</reference>
<dbReference type="EMBL" id="FOMG01000002">
    <property type="protein sequence ID" value="SFC29896.1"/>
    <property type="molecule type" value="Genomic_DNA"/>
</dbReference>
<evidence type="ECO:0000313" key="4">
    <source>
        <dbReference type="Proteomes" id="UP000199263"/>
    </source>
</evidence>
<dbReference type="GO" id="GO:0016491">
    <property type="term" value="F:oxidoreductase activity"/>
    <property type="evidence" value="ECO:0007669"/>
    <property type="project" value="UniProtKB-KW"/>
</dbReference>
<keyword evidence="2" id="KW-0560">Oxidoreductase</keyword>
<keyword evidence="4" id="KW-1185">Reference proteome</keyword>
<evidence type="ECO:0000256" key="2">
    <source>
        <dbReference type="ARBA" id="ARBA00023002"/>
    </source>
</evidence>
<dbReference type="PANTHER" id="PTHR24321">
    <property type="entry name" value="DEHYDROGENASES, SHORT CHAIN"/>
    <property type="match status" value="1"/>
</dbReference>
<dbReference type="AlphaFoldDB" id="A0A1I1I162"/>
<accession>A0A1I1I162</accession>
<sequence>MDLKLKGKNVLLYGGHSNVGRAVSCAFGMEGAAITIACRDTETGEKVAKEALKYGAMRANVIKCDATSYEETKAAADYALTFGDLDIVYHGIAYDVFGNFFELDRGLWDKIYEVNLKAEMNAWHYILPIMIKQGHGNFVNCGSTMGRMHASMEPVYGALKAGLIHLAQTIAMDVGKYGIRMNIVAPGATSPEDKSKISKSSCFHGFMEDPEKFKDIDAYLASQNPLKQNGAIWDHAWATLYLASDVSGRHLTGQIIGTDGGQYLPK</sequence>
<organism evidence="3 4">
    <name type="scientific">Clostridium uliginosum</name>
    <dbReference type="NCBI Taxonomy" id="119641"/>
    <lineage>
        <taxon>Bacteria</taxon>
        <taxon>Bacillati</taxon>
        <taxon>Bacillota</taxon>
        <taxon>Clostridia</taxon>
        <taxon>Eubacteriales</taxon>
        <taxon>Clostridiaceae</taxon>
        <taxon>Clostridium</taxon>
    </lineage>
</organism>
<dbReference type="InterPro" id="IPR002347">
    <property type="entry name" value="SDR_fam"/>
</dbReference>
<dbReference type="SUPFAM" id="SSF51735">
    <property type="entry name" value="NAD(P)-binding Rossmann-fold domains"/>
    <property type="match status" value="1"/>
</dbReference>
<dbReference type="OrthoDB" id="9803333at2"/>
<protein>
    <submittedName>
        <fullName evidence="3">NAD(P)-dependent dehydrogenase, short-chain alcohol dehydrogenase family</fullName>
    </submittedName>
</protein>
<gene>
    <name evidence="3" type="ORF">SAMN05421842_10283</name>
</gene>
<evidence type="ECO:0000256" key="1">
    <source>
        <dbReference type="ARBA" id="ARBA00006484"/>
    </source>
</evidence>
<dbReference type="PRINTS" id="PR00081">
    <property type="entry name" value="GDHRDH"/>
</dbReference>
<dbReference type="InterPro" id="IPR036291">
    <property type="entry name" value="NAD(P)-bd_dom_sf"/>
</dbReference>
<dbReference type="PANTHER" id="PTHR24321:SF14">
    <property type="entry name" value="SHORT-CHAIN TYPE DEHYDROGENASE_REDUCTASE BLR2146-RELATED"/>
    <property type="match status" value="1"/>
</dbReference>
<name>A0A1I1I162_9CLOT</name>
<dbReference type="Pfam" id="PF13561">
    <property type="entry name" value="adh_short_C2"/>
    <property type="match status" value="1"/>
</dbReference>
<comment type="similarity">
    <text evidence="1">Belongs to the short-chain dehydrogenases/reductases (SDR) family.</text>
</comment>
<evidence type="ECO:0000313" key="3">
    <source>
        <dbReference type="EMBL" id="SFC29896.1"/>
    </source>
</evidence>
<dbReference type="STRING" id="119641.SAMN05421842_10283"/>
<dbReference type="Proteomes" id="UP000199263">
    <property type="component" value="Unassembled WGS sequence"/>
</dbReference>